<dbReference type="InterPro" id="IPR003423">
    <property type="entry name" value="OMP_efflux"/>
</dbReference>
<dbReference type="SUPFAM" id="SSF56954">
    <property type="entry name" value="Outer membrane efflux proteins (OEP)"/>
    <property type="match status" value="1"/>
</dbReference>
<dbReference type="PANTHER" id="PTHR30026:SF20">
    <property type="entry name" value="OUTER MEMBRANE PROTEIN TOLC"/>
    <property type="match status" value="1"/>
</dbReference>
<evidence type="ECO:0000313" key="9">
    <source>
        <dbReference type="Proteomes" id="UP000248198"/>
    </source>
</evidence>
<organism evidence="8 9">
    <name type="scientific">Pedobacter nutrimenti</name>
    <dbReference type="NCBI Taxonomy" id="1241337"/>
    <lineage>
        <taxon>Bacteria</taxon>
        <taxon>Pseudomonadati</taxon>
        <taxon>Bacteroidota</taxon>
        <taxon>Sphingobacteriia</taxon>
        <taxon>Sphingobacteriales</taxon>
        <taxon>Sphingobacteriaceae</taxon>
        <taxon>Pedobacter</taxon>
    </lineage>
</organism>
<evidence type="ECO:0000256" key="3">
    <source>
        <dbReference type="ARBA" id="ARBA00022448"/>
    </source>
</evidence>
<dbReference type="RefSeq" id="WP_110834060.1">
    <property type="nucleotide sequence ID" value="NZ_QKLU01000008.1"/>
</dbReference>
<dbReference type="GO" id="GO:1990281">
    <property type="term" value="C:efflux pump complex"/>
    <property type="evidence" value="ECO:0007669"/>
    <property type="project" value="TreeGrafter"/>
</dbReference>
<dbReference type="EMBL" id="QKLU01000008">
    <property type="protein sequence ID" value="PYF70865.1"/>
    <property type="molecule type" value="Genomic_DNA"/>
</dbReference>
<dbReference type="InterPro" id="IPR051906">
    <property type="entry name" value="TolC-like"/>
</dbReference>
<accession>A0A318U8X1</accession>
<keyword evidence="3" id="KW-0813">Transport</keyword>
<keyword evidence="5" id="KW-0812">Transmembrane</keyword>
<evidence type="ECO:0000256" key="1">
    <source>
        <dbReference type="ARBA" id="ARBA00004442"/>
    </source>
</evidence>
<keyword evidence="9" id="KW-1185">Reference proteome</keyword>
<proteinExistence type="inferred from homology"/>
<comment type="similarity">
    <text evidence="2">Belongs to the outer membrane factor (OMF) (TC 1.B.17) family.</text>
</comment>
<comment type="caution">
    <text evidence="8">The sequence shown here is derived from an EMBL/GenBank/DDBJ whole genome shotgun (WGS) entry which is preliminary data.</text>
</comment>
<reference evidence="8 9" key="1">
    <citation type="submission" date="2018-06" db="EMBL/GenBank/DDBJ databases">
        <title>Genomic Encyclopedia of Archaeal and Bacterial Type Strains, Phase II (KMG-II): from individual species to whole genera.</title>
        <authorList>
            <person name="Goeker M."/>
        </authorList>
    </citation>
    <scope>NUCLEOTIDE SEQUENCE [LARGE SCALE GENOMIC DNA]</scope>
    <source>
        <strain evidence="8 9">DSM 27372</strain>
    </source>
</reference>
<protein>
    <submittedName>
        <fullName evidence="8">Outer membrane protein</fullName>
    </submittedName>
</protein>
<keyword evidence="6" id="KW-0472">Membrane</keyword>
<dbReference type="AlphaFoldDB" id="A0A318U8X1"/>
<dbReference type="OrthoDB" id="9811587at2"/>
<dbReference type="GO" id="GO:0009279">
    <property type="term" value="C:cell outer membrane"/>
    <property type="evidence" value="ECO:0007669"/>
    <property type="project" value="UniProtKB-SubCell"/>
</dbReference>
<keyword evidence="7" id="KW-0998">Cell outer membrane</keyword>
<evidence type="ECO:0000256" key="7">
    <source>
        <dbReference type="ARBA" id="ARBA00023237"/>
    </source>
</evidence>
<evidence type="ECO:0000313" key="8">
    <source>
        <dbReference type="EMBL" id="PYF70865.1"/>
    </source>
</evidence>
<name>A0A318U8X1_9SPHI</name>
<dbReference type="PANTHER" id="PTHR30026">
    <property type="entry name" value="OUTER MEMBRANE PROTEIN TOLC"/>
    <property type="match status" value="1"/>
</dbReference>
<evidence type="ECO:0000256" key="5">
    <source>
        <dbReference type="ARBA" id="ARBA00022692"/>
    </source>
</evidence>
<evidence type="ECO:0000256" key="2">
    <source>
        <dbReference type="ARBA" id="ARBA00007613"/>
    </source>
</evidence>
<dbReference type="GO" id="GO:0015562">
    <property type="term" value="F:efflux transmembrane transporter activity"/>
    <property type="evidence" value="ECO:0007669"/>
    <property type="project" value="InterPro"/>
</dbReference>
<sequence>MKIYSALPKIGLILSVVFTTGFVQKSMAQQVITIQEAIDKTLSGNLQVKQAKLSESISEEDLSQAKYALLPSFNNSNSYNINFGRSLDQSTYTYNNRQFSSYNGSVSGNVVLFQGLQKLNQIKQNRLLFTADKTNTEKVKNDLILQVVTAYMQILYNKDLLKASDQQLAVSKQQLDVQQQLLDVGNKTLADLSQAKAQLATSELNRTNAENALTISYLTLAQLMEIPSSSKYEVQAPVLSSFNKPSVNYDPDQVYGQAMATFPDIKLAGLRTEASKKGIEVAKGNYYPKLTFGGTLASNFASTNKRILPGGVPDPSAYHFFDQIKDNFGQSIGFSLSVPIFNGFQARSSVRKAKISYLQNQTQEQLAKNNLNKVIYQAVADLKAAESNYASTTNTFLAQKDAFNVIEQRYAVGLVNSLDYSTSLSNKNKAEVDMIRAKYDLLFKAKVIDYYLGKQIIF</sequence>
<dbReference type="Gene3D" id="1.20.1600.10">
    <property type="entry name" value="Outer membrane efflux proteins (OEP)"/>
    <property type="match status" value="1"/>
</dbReference>
<keyword evidence="4" id="KW-1134">Transmembrane beta strand</keyword>
<dbReference type="Proteomes" id="UP000248198">
    <property type="component" value="Unassembled WGS sequence"/>
</dbReference>
<evidence type="ECO:0000256" key="4">
    <source>
        <dbReference type="ARBA" id="ARBA00022452"/>
    </source>
</evidence>
<evidence type="ECO:0000256" key="6">
    <source>
        <dbReference type="ARBA" id="ARBA00023136"/>
    </source>
</evidence>
<gene>
    <name evidence="8" type="ORF">B0O44_108294</name>
</gene>
<dbReference type="GO" id="GO:0015288">
    <property type="term" value="F:porin activity"/>
    <property type="evidence" value="ECO:0007669"/>
    <property type="project" value="TreeGrafter"/>
</dbReference>
<dbReference type="Pfam" id="PF02321">
    <property type="entry name" value="OEP"/>
    <property type="match status" value="2"/>
</dbReference>
<comment type="subcellular location">
    <subcellularLocation>
        <location evidence="1">Cell outer membrane</location>
    </subcellularLocation>
</comment>